<gene>
    <name evidence="1" type="ORF">AXF15_05910</name>
</gene>
<dbReference type="EMBL" id="CP014230">
    <property type="protein sequence ID" value="AMD92683.1"/>
    <property type="molecule type" value="Genomic_DNA"/>
</dbReference>
<dbReference type="InterPro" id="IPR025833">
    <property type="entry name" value="GDYXXLXY"/>
</dbReference>
<organism evidence="1 2">
    <name type="scientific">Desulfomicrobium orale DSM 12838</name>
    <dbReference type="NCBI Taxonomy" id="888061"/>
    <lineage>
        <taxon>Bacteria</taxon>
        <taxon>Pseudomonadati</taxon>
        <taxon>Thermodesulfobacteriota</taxon>
        <taxon>Desulfovibrionia</taxon>
        <taxon>Desulfovibrionales</taxon>
        <taxon>Desulfomicrobiaceae</taxon>
        <taxon>Desulfomicrobium</taxon>
    </lineage>
</organism>
<dbReference type="RefSeq" id="WP_066604619.1">
    <property type="nucleotide sequence ID" value="NZ_CP014230.1"/>
</dbReference>
<evidence type="ECO:0000313" key="2">
    <source>
        <dbReference type="Proteomes" id="UP000063964"/>
    </source>
</evidence>
<dbReference type="Proteomes" id="UP000063964">
    <property type="component" value="Chromosome"/>
</dbReference>
<dbReference type="OrthoDB" id="4868247at2"/>
<dbReference type="Pfam" id="PF14345">
    <property type="entry name" value="GDYXXLXY"/>
    <property type="match status" value="1"/>
</dbReference>
<dbReference type="KEGG" id="doa:AXF15_05910"/>
<name>A0A0X8JQI5_9BACT</name>
<sequence>MKTAAVVAAIVIQFAVLGWMAGQREWIVRTGPSVWLCTAPVDPRDPFRGDYVTLGYEISTIPAEKCGPALRAKMDEMNATRHWQQETVIFVALDARENGSAEIVSADLTPPESGLFIKGRVRGGGVHPSGLAGVSYGIDAFFVEQGRGRELEQIPKGTPEGMRVPLEMRAAFGSGGTAVLTGYRWGALGIGLKSASETNGTMEMILHNVSSSPVAVVLPEDQRTLRLRETPGMDVSEPRIPVPFTDGDVRVVAPGESVAVPVRVRPQWRERFEDKSWAAFQLVYTAPSAAECAALKDADKIWRGSLVSDRFAPRDIVVEE</sequence>
<evidence type="ECO:0000313" key="1">
    <source>
        <dbReference type="EMBL" id="AMD92683.1"/>
    </source>
</evidence>
<protein>
    <submittedName>
        <fullName evidence="1">Uncharacterized protein</fullName>
    </submittedName>
</protein>
<accession>A0A0X8JQI5</accession>
<reference evidence="2" key="1">
    <citation type="submission" date="2016-02" db="EMBL/GenBank/DDBJ databases">
        <authorList>
            <person name="Holder M.E."/>
            <person name="Ajami N.J."/>
            <person name="Petrosino J.F."/>
        </authorList>
    </citation>
    <scope>NUCLEOTIDE SEQUENCE [LARGE SCALE GENOMIC DNA]</scope>
    <source>
        <strain evidence="2">DSM 12838</strain>
    </source>
</reference>
<dbReference type="AlphaFoldDB" id="A0A0X8JQI5"/>
<keyword evidence="2" id="KW-1185">Reference proteome</keyword>
<dbReference type="STRING" id="888061.AXF15_05910"/>
<proteinExistence type="predicted"/>